<proteinExistence type="predicted"/>
<protein>
    <recommendedName>
        <fullName evidence="3">DUF4836 family protein</fullName>
    </recommendedName>
</protein>
<gene>
    <name evidence="2" type="ORF">HELGO_WM32633</name>
</gene>
<reference evidence="2" key="1">
    <citation type="submission" date="2020-01" db="EMBL/GenBank/DDBJ databases">
        <authorList>
            <person name="Meier V. D."/>
            <person name="Meier V D."/>
        </authorList>
    </citation>
    <scope>NUCLEOTIDE SEQUENCE</scope>
    <source>
        <strain evidence="2">HLG_WM_MAG_10</strain>
    </source>
</reference>
<feature type="region of interest" description="Disordered" evidence="1">
    <location>
        <begin position="570"/>
        <end position="594"/>
    </location>
</feature>
<evidence type="ECO:0000256" key="1">
    <source>
        <dbReference type="SAM" id="MobiDB-lite"/>
    </source>
</evidence>
<evidence type="ECO:0008006" key="3">
    <source>
        <dbReference type="Google" id="ProtNLM"/>
    </source>
</evidence>
<dbReference type="AlphaFoldDB" id="A0A6S6S1P5"/>
<dbReference type="EMBL" id="CACVAQ010000085">
    <property type="protein sequence ID" value="CAA6803420.1"/>
    <property type="molecule type" value="Genomic_DNA"/>
</dbReference>
<name>A0A6S6S1P5_9BACT</name>
<feature type="compositionally biased region" description="Acidic residues" evidence="1">
    <location>
        <begin position="578"/>
        <end position="594"/>
    </location>
</feature>
<sequence>MATQLLVAQEKSTQRFIAKDKAAFIVTLSPYKTYSKLDEATTNKYNVSEMLAPMLLGIAGGDKSEENIKKVEQDLSDTKKVGLNTKQDIYIWAQRPDKMNEDDPEALFINLVVPVTDGTKFRSFLDQLFGADKIKSMIPKGDALNMVHNGMLLNWNKERLIITTSTSKKSFFEERAEYEARQSEMYLEHAIALGAVTASNSIEKDVAYQNQIKKEADFSFWMDYSNVMPPLTQMPMQTRELMASLYELVGGLQLSGHGYAKKGEGLFSMSMYANEPMTRVFNEAYTLRVNKDFFKYVDNTNLIGMYSMAMSPKGFVDSYGSEVYKALKKTKEGTLVTNMLDIMDIFIDEEEIYTLLKGDMLFALTDIKMMDRKSSDFEYNDESDQWEEITTTKKEPMPMAVMMFSYGSEENIMKFIDLGANAGVLSKRADGVWAIGGVKEEIGVDAFIIVKDGVLMFTNDEEITKNLSGLPKNKQIPAKDLKDISSYIQYGFLDADKMITTAKRTMKEMGQNFPKELAIVEENLSKFEVKTFAPEGNRIKTDMHLFFKDKEVNALQTMVDAMVEIIEQKKGNNKEEPIYDDQEIEEDEDGVKKL</sequence>
<organism evidence="2">
    <name type="scientific">uncultured Aureispira sp</name>
    <dbReference type="NCBI Taxonomy" id="1331704"/>
    <lineage>
        <taxon>Bacteria</taxon>
        <taxon>Pseudomonadati</taxon>
        <taxon>Bacteroidota</taxon>
        <taxon>Saprospiria</taxon>
        <taxon>Saprospirales</taxon>
        <taxon>Saprospiraceae</taxon>
        <taxon>Aureispira</taxon>
        <taxon>environmental samples</taxon>
    </lineage>
</organism>
<accession>A0A6S6S1P5</accession>
<evidence type="ECO:0000313" key="2">
    <source>
        <dbReference type="EMBL" id="CAA6803420.1"/>
    </source>
</evidence>